<feature type="domain" description="Peptidase S9 prolyl oligopeptidase catalytic" evidence="1">
    <location>
        <begin position="424"/>
        <end position="630"/>
    </location>
</feature>
<dbReference type="PANTHER" id="PTHR43056">
    <property type="entry name" value="PEPTIDASE S9 PROLYL OLIGOPEPTIDASE"/>
    <property type="match status" value="1"/>
</dbReference>
<dbReference type="EMBL" id="CP001344">
    <property type="protein sequence ID" value="ACL46274.1"/>
    <property type="molecule type" value="Genomic_DNA"/>
</dbReference>
<evidence type="ECO:0000313" key="2">
    <source>
        <dbReference type="EMBL" id="ACL46274.1"/>
    </source>
</evidence>
<dbReference type="SUPFAM" id="SSF53474">
    <property type="entry name" value="alpha/beta-Hydrolases"/>
    <property type="match status" value="1"/>
</dbReference>
<dbReference type="KEGG" id="cyn:Cyan7425_3959"/>
<evidence type="ECO:0000259" key="1">
    <source>
        <dbReference type="Pfam" id="PF00326"/>
    </source>
</evidence>
<sequence length="646" mass="72042">MNTPTPPITPYGSWPSPITSDLIVSETIGLGQIGVEGSDIYWLEQRPQEGGRTVVVRWRAGETIDLTPQPFNVRSRVHEYGGGAFRVDQGILYFVNFADQQLYRQVGKEAPEPLTQTPGLRYTDGVVDRQHQRMIWVREDHRRGEHEVINTLVSLPLTGGAAEIVAEGQDFYASPTISPDGEWLAWLSWNQPQMPWDGTELWVARLQVNGSLADVQQVAGSPTESVFQPRWSAEGWLYFVSDASDWWNLYRWHPSQPQVQPLYPRTAEFGLPQWVFGMSTYELQDDQSLFCTYNHHNLWQLGRLDLASGEFTNIPTPYTDISSLQVTPEAIVFLGGSATQPTAIVRCDLATHELQVLRSSTALQFDPGYLSQPQPIAFPTSNGATAHAFFYPPQNKDHLAPAGELPPLIVKSHGGPTAASSTVFNLSIQYWTSRGFALVDVNYRGSTGYGRAYRQSLQGQWGIVDVADCVKAAEYLVEQGWVDGDRLIIRGSSAGGYTTLAALTFTDRFKAGASYYGVSDLEALARDTHKFEARYLDGLIAPYPQERAIYQQRSPLHFIDQLNCPVIFFQGLEDKVVPPNQAEVMVNALAAKGIPVAYVPFAEEQHGFRRAENIKAALDGELYFYARIFGLDRGDSIVQIVIKNLD</sequence>
<dbReference type="InterPro" id="IPR011042">
    <property type="entry name" value="6-blade_b-propeller_TolB-like"/>
</dbReference>
<dbReference type="GO" id="GO:0006508">
    <property type="term" value="P:proteolysis"/>
    <property type="evidence" value="ECO:0007669"/>
    <property type="project" value="InterPro"/>
</dbReference>
<organism evidence="2">
    <name type="scientific">Cyanothece sp. (strain PCC 7425 / ATCC 29141)</name>
    <dbReference type="NCBI Taxonomy" id="395961"/>
    <lineage>
        <taxon>Bacteria</taxon>
        <taxon>Bacillati</taxon>
        <taxon>Cyanobacteriota</taxon>
        <taxon>Cyanophyceae</taxon>
        <taxon>Gomontiellales</taxon>
        <taxon>Cyanothecaceae</taxon>
        <taxon>Cyanothece</taxon>
    </lineage>
</organism>
<dbReference type="PANTHER" id="PTHR43056:SF5">
    <property type="entry name" value="PEPTIDASE S9 PROLYL OLIGOPEPTIDASE CATALYTIC DOMAIN-CONTAINING PROTEIN"/>
    <property type="match status" value="1"/>
</dbReference>
<accession>B8HUS2</accession>
<dbReference type="HOGENOM" id="CLU_012236_1_0_3"/>
<dbReference type="eggNOG" id="COG1506">
    <property type="taxonomic scope" value="Bacteria"/>
</dbReference>
<dbReference type="InterPro" id="IPR050585">
    <property type="entry name" value="Xaa-Pro_dipeptidyl-ppase/CocE"/>
</dbReference>
<gene>
    <name evidence="2" type="ordered locus">Cyan7425_3959</name>
</gene>
<proteinExistence type="predicted"/>
<dbReference type="Gene3D" id="2.120.10.30">
    <property type="entry name" value="TolB, C-terminal domain"/>
    <property type="match status" value="1"/>
</dbReference>
<protein>
    <submittedName>
        <fullName evidence="2">Peptidase S9 prolyl oligopeptidase active site domain protein</fullName>
    </submittedName>
</protein>
<name>B8HUS2_CYAP4</name>
<reference evidence="2" key="1">
    <citation type="submission" date="2009-01" db="EMBL/GenBank/DDBJ databases">
        <title>Complete sequence of chromosome Cyanothece sp. PCC 7425.</title>
        <authorList>
            <consortium name="US DOE Joint Genome Institute"/>
            <person name="Lucas S."/>
            <person name="Copeland A."/>
            <person name="Lapidus A."/>
            <person name="Glavina del Rio T."/>
            <person name="Dalin E."/>
            <person name="Tice H."/>
            <person name="Bruce D."/>
            <person name="Goodwin L."/>
            <person name="Pitluck S."/>
            <person name="Sims D."/>
            <person name="Meineke L."/>
            <person name="Brettin T."/>
            <person name="Detter J.C."/>
            <person name="Han C."/>
            <person name="Larimer F."/>
            <person name="Land M."/>
            <person name="Hauser L."/>
            <person name="Kyrpides N."/>
            <person name="Ovchinnikova G."/>
            <person name="Liberton M."/>
            <person name="Stoeckel J."/>
            <person name="Banerjee A."/>
            <person name="Singh A."/>
            <person name="Page L."/>
            <person name="Sato H."/>
            <person name="Zhao L."/>
            <person name="Sherman L."/>
            <person name="Pakrasi H."/>
            <person name="Richardson P."/>
        </authorList>
    </citation>
    <scope>NUCLEOTIDE SEQUENCE</scope>
    <source>
        <strain evidence="2">PCC 7425</strain>
    </source>
</reference>
<dbReference type="InterPro" id="IPR001375">
    <property type="entry name" value="Peptidase_S9_cat"/>
</dbReference>
<dbReference type="AlphaFoldDB" id="B8HUS2"/>
<dbReference type="Pfam" id="PF00326">
    <property type="entry name" value="Peptidase_S9"/>
    <property type="match status" value="1"/>
</dbReference>
<dbReference type="OrthoDB" id="108903at2"/>
<dbReference type="InterPro" id="IPR029058">
    <property type="entry name" value="AB_hydrolase_fold"/>
</dbReference>
<dbReference type="GO" id="GO:0008236">
    <property type="term" value="F:serine-type peptidase activity"/>
    <property type="evidence" value="ECO:0007669"/>
    <property type="project" value="InterPro"/>
</dbReference>
<dbReference type="SUPFAM" id="SSF82171">
    <property type="entry name" value="DPP6 N-terminal domain-like"/>
    <property type="match status" value="1"/>
</dbReference>
<dbReference type="MEROPS" id="S09.074"/>
<dbReference type="STRING" id="395961.Cyan7425_3959"/>
<dbReference type="Gene3D" id="3.40.50.1820">
    <property type="entry name" value="alpha/beta hydrolase"/>
    <property type="match status" value="1"/>
</dbReference>